<dbReference type="Pfam" id="PF00384">
    <property type="entry name" value="Molybdopterin"/>
    <property type="match status" value="1"/>
</dbReference>
<dbReference type="Gene3D" id="3.40.228.10">
    <property type="entry name" value="Dimethylsulfoxide Reductase, domain 2"/>
    <property type="match status" value="1"/>
</dbReference>
<protein>
    <submittedName>
        <fullName evidence="10">Molybdopterin oxidoreductase</fullName>
    </submittedName>
</protein>
<sequence>MKVLGACPLDCPDACSWVVTVEDGRAVGLRGNREHPVTRGALCVKVNRYLEQLRAPDRITYPMRRAGAKGEGRFERITWDEALDEIATRLGRIVDEYGGEAIWPFHGTGSLGYIQGLEGLSGRRLFNVLGSSLHDPTICSISGTLGMKYTLGTSGGMDPEDFARSKLILLWGTNPLTSGHHVWKFVQDSGAYTVAIDPVRTRTAERCDEHLAPLPGTDAALALGLMHVVVSMGAHDVAFLAEHTEGWDEFRTRLAEFTPERVAEITGLPRQRIVELGERIARTRPTAIRASQGIQRHAGGGMALRTLACLPGVTGDWAIPGGGLHYSTTGHFKLNLPELVRFDLLPHPVRTLSQTRIGDGLLSVDDPPVKALFVIAANPVGSNPDQGRVRAGLSREDLFTVVLEHFPTDTVDYADIVLPATMQPEHLDVLAAYGNMYLVWNEPAVAPPGECLSTTETFRRLARRMNLDEPSLYDSDEDLARVLLKDFDVERLRADGFLRVEPGPVPVHKLNFRSARAEMAGHDPLPGYTPPEELAGRDLSSGDVPPGESFGRDLSDGDTPDGLILISAASHYFLNTTFGNNPELQRRAGDSCITLHPDDAATRGIADGARVLVSNARGSFEATAEISDRVRPGVAATTKGRWAKFSGGATVNATIAERDSDFGGGAVFHDNRVWVTARQDAGADDPIRRNTASAAEPGSAQ</sequence>
<evidence type="ECO:0000256" key="5">
    <source>
        <dbReference type="ARBA" id="ARBA00023002"/>
    </source>
</evidence>
<feature type="region of interest" description="Disordered" evidence="8">
    <location>
        <begin position="679"/>
        <end position="701"/>
    </location>
</feature>
<gene>
    <name evidence="10" type="ORF">NWFMUON74_05130</name>
</gene>
<dbReference type="Pfam" id="PF01568">
    <property type="entry name" value="Molydop_binding"/>
    <property type="match status" value="1"/>
</dbReference>
<dbReference type="KEGG" id="nwl:NWFMUON74_05130"/>
<keyword evidence="11" id="KW-1185">Reference proteome</keyword>
<dbReference type="PANTHER" id="PTHR43742:SF6">
    <property type="entry name" value="OXIDOREDUCTASE YYAE-RELATED"/>
    <property type="match status" value="1"/>
</dbReference>
<evidence type="ECO:0000256" key="7">
    <source>
        <dbReference type="ARBA" id="ARBA00023014"/>
    </source>
</evidence>
<dbReference type="InterPro" id="IPR006657">
    <property type="entry name" value="MoPterin_dinucl-bd_dom"/>
</dbReference>
<dbReference type="PANTHER" id="PTHR43742">
    <property type="entry name" value="TRIMETHYLAMINE-N-OXIDE REDUCTASE"/>
    <property type="match status" value="1"/>
</dbReference>
<evidence type="ECO:0000313" key="10">
    <source>
        <dbReference type="EMBL" id="BCK52741.1"/>
    </source>
</evidence>
<comment type="cofactor">
    <cofactor evidence="1">
        <name>Mo-bis(molybdopterin guanine dinucleotide)</name>
        <dbReference type="ChEBI" id="CHEBI:60539"/>
    </cofactor>
</comment>
<dbReference type="CDD" id="cd02766">
    <property type="entry name" value="MopB_3"/>
    <property type="match status" value="1"/>
</dbReference>
<dbReference type="Gene3D" id="3.40.50.740">
    <property type="match status" value="1"/>
</dbReference>
<dbReference type="InterPro" id="IPR006656">
    <property type="entry name" value="Mopterin_OxRdtase"/>
</dbReference>
<dbReference type="Gene3D" id="2.40.40.20">
    <property type="match status" value="1"/>
</dbReference>
<dbReference type="InterPro" id="IPR006963">
    <property type="entry name" value="Mopterin_OxRdtase_4Fe-4S_dom"/>
</dbReference>
<dbReference type="GO" id="GO:0051536">
    <property type="term" value="F:iron-sulfur cluster binding"/>
    <property type="evidence" value="ECO:0007669"/>
    <property type="project" value="UniProtKB-KW"/>
</dbReference>
<evidence type="ECO:0000256" key="8">
    <source>
        <dbReference type="SAM" id="MobiDB-lite"/>
    </source>
</evidence>
<dbReference type="Pfam" id="PF04879">
    <property type="entry name" value="Molybdop_Fe4S4"/>
    <property type="match status" value="1"/>
</dbReference>
<evidence type="ECO:0000256" key="3">
    <source>
        <dbReference type="ARBA" id="ARBA00022505"/>
    </source>
</evidence>
<feature type="domain" description="4Fe-4S Mo/W bis-MGD-type" evidence="9">
    <location>
        <begin position="1"/>
        <end position="57"/>
    </location>
</feature>
<evidence type="ECO:0000256" key="1">
    <source>
        <dbReference type="ARBA" id="ARBA00001942"/>
    </source>
</evidence>
<dbReference type="SMART" id="SM00926">
    <property type="entry name" value="Molybdop_Fe4S4"/>
    <property type="match status" value="1"/>
</dbReference>
<evidence type="ECO:0000313" key="11">
    <source>
        <dbReference type="Proteomes" id="UP000516173"/>
    </source>
</evidence>
<reference evidence="10 11" key="1">
    <citation type="submission" date="2020-08" db="EMBL/GenBank/DDBJ databases">
        <title>Genome Sequencing of Nocardia wallacei strain FMUON74 and assembly.</title>
        <authorList>
            <person name="Toyokawa M."/>
            <person name="Uesaka K."/>
        </authorList>
    </citation>
    <scope>NUCLEOTIDE SEQUENCE [LARGE SCALE GENOMIC DNA]</scope>
    <source>
        <strain evidence="10 11">FMUON74</strain>
    </source>
</reference>
<accession>A0A7G1KD04</accession>
<keyword evidence="7" id="KW-0411">Iron-sulfur</keyword>
<evidence type="ECO:0000256" key="2">
    <source>
        <dbReference type="ARBA" id="ARBA00010312"/>
    </source>
</evidence>
<dbReference type="InterPro" id="IPR009010">
    <property type="entry name" value="Asp_de-COase-like_dom_sf"/>
</dbReference>
<organism evidence="10 11">
    <name type="scientific">Nocardia wallacei</name>
    <dbReference type="NCBI Taxonomy" id="480035"/>
    <lineage>
        <taxon>Bacteria</taxon>
        <taxon>Bacillati</taxon>
        <taxon>Actinomycetota</taxon>
        <taxon>Actinomycetes</taxon>
        <taxon>Mycobacteriales</taxon>
        <taxon>Nocardiaceae</taxon>
        <taxon>Nocardia</taxon>
    </lineage>
</organism>
<evidence type="ECO:0000259" key="9">
    <source>
        <dbReference type="PROSITE" id="PS51669"/>
    </source>
</evidence>
<dbReference type="PROSITE" id="PS00932">
    <property type="entry name" value="MOLYBDOPTERIN_PROK_3"/>
    <property type="match status" value="1"/>
</dbReference>
<dbReference type="Proteomes" id="UP000516173">
    <property type="component" value="Chromosome"/>
</dbReference>
<keyword evidence="3" id="KW-0500">Molybdenum</keyword>
<dbReference type="PROSITE" id="PS51669">
    <property type="entry name" value="4FE4S_MOW_BIS_MGD"/>
    <property type="match status" value="1"/>
</dbReference>
<dbReference type="Gene3D" id="2.20.25.90">
    <property type="entry name" value="ADC-like domains"/>
    <property type="match status" value="1"/>
</dbReference>
<dbReference type="SUPFAM" id="SSF53706">
    <property type="entry name" value="Formate dehydrogenase/DMSO reductase, domains 1-3"/>
    <property type="match status" value="1"/>
</dbReference>
<dbReference type="RefSeq" id="WP_187686398.1">
    <property type="nucleotide sequence ID" value="NZ_AP023396.1"/>
</dbReference>
<name>A0A7G1KD04_9NOCA</name>
<dbReference type="GO" id="GO:0016491">
    <property type="term" value="F:oxidoreductase activity"/>
    <property type="evidence" value="ECO:0007669"/>
    <property type="project" value="UniProtKB-KW"/>
</dbReference>
<dbReference type="InterPro" id="IPR006655">
    <property type="entry name" value="Mopterin_OxRdtase_prok_CS"/>
</dbReference>
<dbReference type="AlphaFoldDB" id="A0A7G1KD04"/>
<dbReference type="EMBL" id="AP023396">
    <property type="protein sequence ID" value="BCK52741.1"/>
    <property type="molecule type" value="Genomic_DNA"/>
</dbReference>
<keyword evidence="4" id="KW-0479">Metal-binding</keyword>
<dbReference type="GO" id="GO:0046872">
    <property type="term" value="F:metal ion binding"/>
    <property type="evidence" value="ECO:0007669"/>
    <property type="project" value="UniProtKB-KW"/>
</dbReference>
<dbReference type="Gene3D" id="3.30.2070.10">
    <property type="entry name" value="Formate dehydrogenase/DMSO reductase"/>
    <property type="match status" value="1"/>
</dbReference>
<proteinExistence type="inferred from homology"/>
<keyword evidence="6" id="KW-0408">Iron</keyword>
<keyword evidence="5" id="KW-0560">Oxidoreductase</keyword>
<feature type="region of interest" description="Disordered" evidence="8">
    <location>
        <begin position="521"/>
        <end position="556"/>
    </location>
</feature>
<comment type="similarity">
    <text evidence="2">Belongs to the prokaryotic molybdopterin-containing oxidoreductase family.</text>
</comment>
<dbReference type="SUPFAM" id="SSF50692">
    <property type="entry name" value="ADC-like"/>
    <property type="match status" value="1"/>
</dbReference>
<dbReference type="GO" id="GO:0043546">
    <property type="term" value="F:molybdopterin cofactor binding"/>
    <property type="evidence" value="ECO:0007669"/>
    <property type="project" value="InterPro"/>
</dbReference>
<dbReference type="GeneID" id="80345134"/>
<evidence type="ECO:0000256" key="4">
    <source>
        <dbReference type="ARBA" id="ARBA00022723"/>
    </source>
</evidence>
<evidence type="ECO:0000256" key="6">
    <source>
        <dbReference type="ARBA" id="ARBA00023004"/>
    </source>
</evidence>
<dbReference type="InterPro" id="IPR050612">
    <property type="entry name" value="Prok_Mopterin_Oxidored"/>
</dbReference>